<dbReference type="EMBL" id="CAUYUJ010001313">
    <property type="protein sequence ID" value="CAK0795303.1"/>
    <property type="molecule type" value="Genomic_DNA"/>
</dbReference>
<gene>
    <name evidence="3" type="ORF">PCOR1329_LOCUS5017</name>
</gene>
<feature type="region of interest" description="Disordered" evidence="1">
    <location>
        <begin position="1"/>
        <end position="79"/>
    </location>
</feature>
<feature type="transmembrane region" description="Helical" evidence="2">
    <location>
        <begin position="163"/>
        <end position="186"/>
    </location>
</feature>
<sequence length="340" mass="36083">VHEPLHEGGPVQLDGVPGTAHAGLPGTPGPHGPAAARRVLPARAGDPRVPADAVGLQAEDDRQQGAGPGSDGPRSVLHPEHRPQQLQPLAPGHVRQRHGPVPEPADVPCPAAVLPPLVQRRHRHAPCEDRHDAARCHLRDAGGCLEVRREKSLGYGESGTDTLGLALCLCSLVFSSMELIVARWRILGNGFQLNSIDSLLYMAIPVVALLLLPIYIIKHPVAYPGHNAATDFSVAVEVAHLSPGTVVLVMMSGIWALAYNLLLYNIVKGLSPYFASFAANFNKVAAIGLALLLGLETLPEGSLKYLMCVGVVGNMASFTAFSAWPKQPAEEDGEQEVQSL</sequence>
<name>A0ABN9PQB3_9DINO</name>
<evidence type="ECO:0000256" key="2">
    <source>
        <dbReference type="SAM" id="Phobius"/>
    </source>
</evidence>
<feature type="non-terminal residue" evidence="3">
    <location>
        <position position="1"/>
    </location>
</feature>
<reference evidence="3" key="1">
    <citation type="submission" date="2023-10" db="EMBL/GenBank/DDBJ databases">
        <authorList>
            <person name="Chen Y."/>
            <person name="Shah S."/>
            <person name="Dougan E. K."/>
            <person name="Thang M."/>
            <person name="Chan C."/>
        </authorList>
    </citation>
    <scope>NUCLEOTIDE SEQUENCE [LARGE SCALE GENOMIC DNA]</scope>
</reference>
<keyword evidence="4" id="KW-1185">Reference proteome</keyword>
<feature type="transmembrane region" description="Helical" evidence="2">
    <location>
        <begin position="198"/>
        <end position="217"/>
    </location>
</feature>
<comment type="caution">
    <text evidence="3">The sequence shown here is derived from an EMBL/GenBank/DDBJ whole genome shotgun (WGS) entry which is preliminary data.</text>
</comment>
<dbReference type="Proteomes" id="UP001189429">
    <property type="component" value="Unassembled WGS sequence"/>
</dbReference>
<protein>
    <recommendedName>
        <fullName evidence="5">Sugar phosphate transporter domain-containing protein</fullName>
    </recommendedName>
</protein>
<evidence type="ECO:0000313" key="4">
    <source>
        <dbReference type="Proteomes" id="UP001189429"/>
    </source>
</evidence>
<feature type="compositionally biased region" description="Low complexity" evidence="1">
    <location>
        <begin position="32"/>
        <end position="44"/>
    </location>
</feature>
<feature type="transmembrane region" description="Helical" evidence="2">
    <location>
        <begin position="246"/>
        <end position="267"/>
    </location>
</feature>
<proteinExistence type="predicted"/>
<keyword evidence="2" id="KW-0812">Transmembrane</keyword>
<evidence type="ECO:0000313" key="3">
    <source>
        <dbReference type="EMBL" id="CAK0795303.1"/>
    </source>
</evidence>
<evidence type="ECO:0008006" key="5">
    <source>
        <dbReference type="Google" id="ProtNLM"/>
    </source>
</evidence>
<keyword evidence="2" id="KW-1133">Transmembrane helix</keyword>
<keyword evidence="2" id="KW-0472">Membrane</keyword>
<organism evidence="3 4">
    <name type="scientific">Prorocentrum cordatum</name>
    <dbReference type="NCBI Taxonomy" id="2364126"/>
    <lineage>
        <taxon>Eukaryota</taxon>
        <taxon>Sar</taxon>
        <taxon>Alveolata</taxon>
        <taxon>Dinophyceae</taxon>
        <taxon>Prorocentrales</taxon>
        <taxon>Prorocentraceae</taxon>
        <taxon>Prorocentrum</taxon>
    </lineage>
</organism>
<evidence type="ECO:0000256" key="1">
    <source>
        <dbReference type="SAM" id="MobiDB-lite"/>
    </source>
</evidence>
<feature type="transmembrane region" description="Helical" evidence="2">
    <location>
        <begin position="273"/>
        <end position="293"/>
    </location>
</feature>
<accession>A0ABN9PQB3</accession>